<gene>
    <name evidence="2" type="ORF">LANO_0B02828G</name>
</gene>
<name>A0A1G4IW99_9SACH</name>
<accession>A0A1G4IW99</accession>
<dbReference type="OrthoDB" id="4036656at2759"/>
<feature type="region of interest" description="Disordered" evidence="1">
    <location>
        <begin position="94"/>
        <end position="121"/>
    </location>
</feature>
<dbReference type="Proteomes" id="UP000189911">
    <property type="component" value="Chromosome B"/>
</dbReference>
<reference evidence="3" key="1">
    <citation type="submission" date="2016-03" db="EMBL/GenBank/DDBJ databases">
        <authorList>
            <person name="Devillers Hugo."/>
        </authorList>
    </citation>
    <scope>NUCLEOTIDE SEQUENCE [LARGE SCALE GENOMIC DNA]</scope>
</reference>
<feature type="region of interest" description="Disordered" evidence="1">
    <location>
        <begin position="186"/>
        <end position="230"/>
    </location>
</feature>
<dbReference type="EMBL" id="LT598450">
    <property type="protein sequence ID" value="SCU81367.1"/>
    <property type="molecule type" value="Genomic_DNA"/>
</dbReference>
<evidence type="ECO:0000256" key="1">
    <source>
        <dbReference type="SAM" id="MobiDB-lite"/>
    </source>
</evidence>
<proteinExistence type="predicted"/>
<sequence length="230" mass="26062">MIFHSTDFDLHTNMSSPTHILSSGVIAATQSLELQDSTNYHEDESSVDLFGLISTGSSFEAPLPDFEPDFRPANLESQGSELREQLFSFATDNGNEYENENENRNDNINENDNDNNSMDLPMSEFLQDRNDSLESFDEEFPMYLETMELNASRTSSSSCAAVRPQLGRRKSNPFYLPSRHIKNMISKDKQRKSCRKIQTNVSGTACKGDDDVSTYPQNSKPFLERRQTVS</sequence>
<protein>
    <submittedName>
        <fullName evidence="2">LANO_0B02828g1_1</fullName>
    </submittedName>
</protein>
<evidence type="ECO:0000313" key="3">
    <source>
        <dbReference type="Proteomes" id="UP000189911"/>
    </source>
</evidence>
<organism evidence="2 3">
    <name type="scientific">Lachancea nothofagi CBS 11611</name>
    <dbReference type="NCBI Taxonomy" id="1266666"/>
    <lineage>
        <taxon>Eukaryota</taxon>
        <taxon>Fungi</taxon>
        <taxon>Dikarya</taxon>
        <taxon>Ascomycota</taxon>
        <taxon>Saccharomycotina</taxon>
        <taxon>Saccharomycetes</taxon>
        <taxon>Saccharomycetales</taxon>
        <taxon>Saccharomycetaceae</taxon>
        <taxon>Lachancea</taxon>
    </lineage>
</organism>
<keyword evidence="3" id="KW-1185">Reference proteome</keyword>
<evidence type="ECO:0000313" key="2">
    <source>
        <dbReference type="EMBL" id="SCU81367.1"/>
    </source>
</evidence>
<dbReference type="AlphaFoldDB" id="A0A1G4IW99"/>